<evidence type="ECO:0000313" key="5">
    <source>
        <dbReference type="Proteomes" id="UP001244443"/>
    </source>
</evidence>
<dbReference type="NCBIfam" id="TIGR00229">
    <property type="entry name" value="sensory_box"/>
    <property type="match status" value="2"/>
</dbReference>
<dbReference type="Proteomes" id="UP001244443">
    <property type="component" value="Chromosome"/>
</dbReference>
<sequence length="340" mass="38861">MEKVINIQQAQKVKQDPIDFLSNNVVLLSFNEDFDVLSANDTFLKATGIRRDELAGLNFFQHLCEELPEYIKDELIYLVRQQKSWNGNFAFPNKVGGNISWYHTNIIPTRDLNGRYIGFNLIATVGKSQQSLITEKETTDSWMKAIFNDADESNILVGLDGNVIEFNATAYEFMSWYTHKELRLNEYLPFYFSGSFTKTFEVLFDKAKKGQKQKFCRSFKNLSGYEKIVDMELKPVSDSTGTIMGVILNTSDITEEVNLEKRIRISEKKLDDIAFINAHEVRAPLASILGLLNLLDFESVNESSKRILNHLKKSASNLEKIIHKVSESTYMSNSDENKSA</sequence>
<evidence type="ECO:0000256" key="2">
    <source>
        <dbReference type="ARBA" id="ARBA00012438"/>
    </source>
</evidence>
<dbReference type="InterPro" id="IPR000700">
    <property type="entry name" value="PAS-assoc_C"/>
</dbReference>
<dbReference type="EC" id="2.7.13.3" evidence="2"/>
<accession>A0AA51NB77</accession>
<dbReference type="AlphaFoldDB" id="A0AA51NB77"/>
<dbReference type="RefSeq" id="WP_308358205.1">
    <property type="nucleotide sequence ID" value="NZ_CP129970.2"/>
</dbReference>
<dbReference type="InterPro" id="IPR003661">
    <property type="entry name" value="HisK_dim/P_dom"/>
</dbReference>
<dbReference type="Pfam" id="PF00512">
    <property type="entry name" value="HisKA"/>
    <property type="match status" value="1"/>
</dbReference>
<organism evidence="4 5">
    <name type="scientific">Marivirga arenosa</name>
    <dbReference type="NCBI Taxonomy" id="3059076"/>
    <lineage>
        <taxon>Bacteria</taxon>
        <taxon>Pseudomonadati</taxon>
        <taxon>Bacteroidota</taxon>
        <taxon>Cytophagia</taxon>
        <taxon>Cytophagales</taxon>
        <taxon>Marivirgaceae</taxon>
        <taxon>Marivirga</taxon>
    </lineage>
</organism>
<dbReference type="CDD" id="cd00082">
    <property type="entry name" value="HisKA"/>
    <property type="match status" value="1"/>
</dbReference>
<dbReference type="InterPro" id="IPR000014">
    <property type="entry name" value="PAS"/>
</dbReference>
<evidence type="ECO:0000313" key="4">
    <source>
        <dbReference type="EMBL" id="WMN07905.1"/>
    </source>
</evidence>
<feature type="domain" description="PAC" evidence="3">
    <location>
        <begin position="213"/>
        <end position="265"/>
    </location>
</feature>
<dbReference type="InterPro" id="IPR036097">
    <property type="entry name" value="HisK_dim/P_sf"/>
</dbReference>
<name>A0AA51NB77_9BACT</name>
<dbReference type="GO" id="GO:0000155">
    <property type="term" value="F:phosphorelay sensor kinase activity"/>
    <property type="evidence" value="ECO:0007669"/>
    <property type="project" value="InterPro"/>
</dbReference>
<dbReference type="Gene3D" id="1.10.287.130">
    <property type="match status" value="1"/>
</dbReference>
<dbReference type="InterPro" id="IPR035965">
    <property type="entry name" value="PAS-like_dom_sf"/>
</dbReference>
<reference evidence="4" key="1">
    <citation type="submission" date="2023-08" db="EMBL/GenBank/DDBJ databases">
        <title>Comparative genomics and taxonomic characterization of three novel marine species of genus Marivirga.</title>
        <authorList>
            <person name="Muhammad N."/>
            <person name="Kim S.-G."/>
        </authorList>
    </citation>
    <scope>NUCLEOTIDE SEQUENCE [LARGE SCALE GENOMIC DNA]</scope>
    <source>
        <strain evidence="4">ABR2-2</strain>
    </source>
</reference>
<dbReference type="CDD" id="cd00130">
    <property type="entry name" value="PAS"/>
    <property type="match status" value="1"/>
</dbReference>
<dbReference type="SUPFAM" id="SSF47384">
    <property type="entry name" value="Homodimeric domain of signal transducing histidine kinase"/>
    <property type="match status" value="1"/>
</dbReference>
<dbReference type="Gene3D" id="3.30.450.20">
    <property type="entry name" value="PAS domain"/>
    <property type="match status" value="2"/>
</dbReference>
<dbReference type="EMBL" id="CP129970">
    <property type="protein sequence ID" value="WMN07905.1"/>
    <property type="molecule type" value="Genomic_DNA"/>
</dbReference>
<comment type="catalytic activity">
    <reaction evidence="1">
        <text>ATP + protein L-histidine = ADP + protein N-phospho-L-histidine.</text>
        <dbReference type="EC" id="2.7.13.3"/>
    </reaction>
</comment>
<dbReference type="SUPFAM" id="SSF55785">
    <property type="entry name" value="PYP-like sensor domain (PAS domain)"/>
    <property type="match status" value="2"/>
</dbReference>
<keyword evidence="5" id="KW-1185">Reference proteome</keyword>
<proteinExistence type="predicted"/>
<protein>
    <recommendedName>
        <fullName evidence="2">histidine kinase</fullName>
        <ecNumber evidence="2">2.7.13.3</ecNumber>
    </recommendedName>
</protein>
<gene>
    <name evidence="4" type="ORF">QYS48_30310</name>
</gene>
<dbReference type="PROSITE" id="PS50113">
    <property type="entry name" value="PAC"/>
    <property type="match status" value="1"/>
</dbReference>
<dbReference type="Pfam" id="PF13426">
    <property type="entry name" value="PAS_9"/>
    <property type="match status" value="2"/>
</dbReference>
<evidence type="ECO:0000256" key="1">
    <source>
        <dbReference type="ARBA" id="ARBA00000085"/>
    </source>
</evidence>
<evidence type="ECO:0000259" key="3">
    <source>
        <dbReference type="PROSITE" id="PS50113"/>
    </source>
</evidence>